<proteinExistence type="predicted"/>
<name>A0A7X8SP75_9BACT</name>
<dbReference type="AlphaFoldDB" id="A0A7X8SP75"/>
<gene>
    <name evidence="1" type="ORF">HGP29_21645</name>
</gene>
<protein>
    <submittedName>
        <fullName evidence="1">Uncharacterized protein</fullName>
    </submittedName>
</protein>
<evidence type="ECO:0000313" key="2">
    <source>
        <dbReference type="Proteomes" id="UP000585050"/>
    </source>
</evidence>
<dbReference type="RefSeq" id="WP_168884532.1">
    <property type="nucleotide sequence ID" value="NZ_JABAIL010000008.1"/>
</dbReference>
<organism evidence="1 2">
    <name type="scientific">Flammeovirga agarivorans</name>
    <dbReference type="NCBI Taxonomy" id="2726742"/>
    <lineage>
        <taxon>Bacteria</taxon>
        <taxon>Pseudomonadati</taxon>
        <taxon>Bacteroidota</taxon>
        <taxon>Cytophagia</taxon>
        <taxon>Cytophagales</taxon>
        <taxon>Flammeovirgaceae</taxon>
        <taxon>Flammeovirga</taxon>
    </lineage>
</organism>
<evidence type="ECO:0000313" key="1">
    <source>
        <dbReference type="EMBL" id="NLR93819.1"/>
    </source>
</evidence>
<keyword evidence="2" id="KW-1185">Reference proteome</keyword>
<comment type="caution">
    <text evidence="1">The sequence shown here is derived from an EMBL/GenBank/DDBJ whole genome shotgun (WGS) entry which is preliminary data.</text>
</comment>
<reference evidence="1 2" key="1">
    <citation type="submission" date="2020-04" db="EMBL/GenBank/DDBJ databases">
        <title>Flammeovirga sp. SR4, a novel species isolated from seawater.</title>
        <authorList>
            <person name="Wang X."/>
        </authorList>
    </citation>
    <scope>NUCLEOTIDE SEQUENCE [LARGE SCALE GENOMIC DNA]</scope>
    <source>
        <strain evidence="1 2">SR4</strain>
    </source>
</reference>
<sequence>MLLKREECKQAILKWEKTKTDFEKIRALIDATKVFRFDESDQSWIREHNKNHSFHVYAGVHNDHFVLIIVPLTKKGKEKALEKYLTKTLTALKKDITLVETEVVTTVTKTKLSADLAVTKFWKEVNLPVHNEPTITEKASAYDIEKWKNESLNWFFYEYSTSRGRNIFRTFTVPLSDLDRDDNKKGDVIAFFGLKLSPIYQKQIPILIFVSQSEKDSGTGEILRAKLGFSAAPTNSQDWSQPCPPLCKDKSGFTLF</sequence>
<dbReference type="Proteomes" id="UP000585050">
    <property type="component" value="Unassembled WGS sequence"/>
</dbReference>
<accession>A0A7X8SP75</accession>
<dbReference type="EMBL" id="JABAIL010000008">
    <property type="protein sequence ID" value="NLR93819.1"/>
    <property type="molecule type" value="Genomic_DNA"/>
</dbReference>